<evidence type="ECO:0000313" key="1">
    <source>
        <dbReference type="EMBL" id="GAA1914585.1"/>
    </source>
</evidence>
<keyword evidence="2" id="KW-1185">Reference proteome</keyword>
<gene>
    <name evidence="1" type="ORF">GCM10009775_03960</name>
</gene>
<proteinExistence type="predicted"/>
<accession>A0ABN2P8E9</accession>
<sequence length="192" mass="20822">MNLGGNTLSDIWVRWGALTKSLISTRIAVERERALWDDLEVTEKAELRLRTPVREAGLTVVDHVEALDDESTVLTATFVLSYALAEAAALNRLGIDFRAGLGVEEWGTRLLLDAGRTWSDVPEGLSGAVEVAVVRNLILHGQTEFDVQSCVRLATAGNISHAVGDPVVLDYAQVELYRGRLLDLLTVGGLGD</sequence>
<organism evidence="1 2">
    <name type="scientific">Microbacterium aoyamense</name>
    <dbReference type="NCBI Taxonomy" id="344166"/>
    <lineage>
        <taxon>Bacteria</taxon>
        <taxon>Bacillati</taxon>
        <taxon>Actinomycetota</taxon>
        <taxon>Actinomycetes</taxon>
        <taxon>Micrococcales</taxon>
        <taxon>Microbacteriaceae</taxon>
        <taxon>Microbacterium</taxon>
    </lineage>
</organism>
<reference evidence="1 2" key="1">
    <citation type="journal article" date="2019" name="Int. J. Syst. Evol. Microbiol.">
        <title>The Global Catalogue of Microorganisms (GCM) 10K type strain sequencing project: providing services to taxonomists for standard genome sequencing and annotation.</title>
        <authorList>
            <consortium name="The Broad Institute Genomics Platform"/>
            <consortium name="The Broad Institute Genome Sequencing Center for Infectious Disease"/>
            <person name="Wu L."/>
            <person name="Ma J."/>
        </authorList>
    </citation>
    <scope>NUCLEOTIDE SEQUENCE [LARGE SCALE GENOMIC DNA]</scope>
    <source>
        <strain evidence="1 2">JCM 14900</strain>
    </source>
</reference>
<name>A0ABN2P8E9_9MICO</name>
<evidence type="ECO:0000313" key="2">
    <source>
        <dbReference type="Proteomes" id="UP001501343"/>
    </source>
</evidence>
<protein>
    <submittedName>
        <fullName evidence="1">Uncharacterized protein</fullName>
    </submittedName>
</protein>
<comment type="caution">
    <text evidence="1">The sequence shown here is derived from an EMBL/GenBank/DDBJ whole genome shotgun (WGS) entry which is preliminary data.</text>
</comment>
<dbReference type="Proteomes" id="UP001501343">
    <property type="component" value="Unassembled WGS sequence"/>
</dbReference>
<dbReference type="EMBL" id="BAAAOF010000001">
    <property type="protein sequence ID" value="GAA1914585.1"/>
    <property type="molecule type" value="Genomic_DNA"/>
</dbReference>